<comment type="similarity">
    <text evidence="2">Belongs to the syntaxin family.</text>
</comment>
<proteinExistence type="inferred from homology"/>
<evidence type="ECO:0000313" key="11">
    <source>
        <dbReference type="EMBL" id="CAH0377097.1"/>
    </source>
</evidence>
<keyword evidence="12" id="KW-1185">Reference proteome</keyword>
<keyword evidence="5 9" id="KW-1133">Transmembrane helix</keyword>
<dbReference type="GO" id="GO:0048278">
    <property type="term" value="P:vesicle docking"/>
    <property type="evidence" value="ECO:0007669"/>
    <property type="project" value="TreeGrafter"/>
</dbReference>
<dbReference type="AlphaFoldDB" id="A0A8J2WQZ9"/>
<keyword evidence="7 9" id="KW-0472">Membrane</keyword>
<feature type="region of interest" description="Disordered" evidence="8">
    <location>
        <begin position="175"/>
        <end position="194"/>
    </location>
</feature>
<gene>
    <name evidence="11" type="ORF">PECAL_5P16780</name>
</gene>
<accession>A0A8J2WQZ9</accession>
<dbReference type="OrthoDB" id="421009at2759"/>
<evidence type="ECO:0000256" key="6">
    <source>
        <dbReference type="ARBA" id="ARBA00023054"/>
    </source>
</evidence>
<evidence type="ECO:0000313" key="12">
    <source>
        <dbReference type="Proteomes" id="UP000789595"/>
    </source>
</evidence>
<protein>
    <recommendedName>
        <fullName evidence="10">t-SNARE coiled-coil homology domain-containing protein</fullName>
    </recommendedName>
</protein>
<comment type="caution">
    <text evidence="11">The sequence shown here is derived from an EMBL/GenBank/DDBJ whole genome shotgun (WGS) entry which is preliminary data.</text>
</comment>
<evidence type="ECO:0000256" key="2">
    <source>
        <dbReference type="ARBA" id="ARBA00009063"/>
    </source>
</evidence>
<dbReference type="PROSITE" id="PS00914">
    <property type="entry name" value="SYNTAXIN"/>
    <property type="match status" value="1"/>
</dbReference>
<reference evidence="11" key="1">
    <citation type="submission" date="2021-11" db="EMBL/GenBank/DDBJ databases">
        <authorList>
            <consortium name="Genoscope - CEA"/>
            <person name="William W."/>
        </authorList>
    </citation>
    <scope>NUCLEOTIDE SEQUENCE</scope>
</reference>
<dbReference type="InterPro" id="IPR000727">
    <property type="entry name" value="T_SNARE_dom"/>
</dbReference>
<keyword evidence="6" id="KW-0175">Coiled coil</keyword>
<dbReference type="GO" id="GO:0006886">
    <property type="term" value="P:intracellular protein transport"/>
    <property type="evidence" value="ECO:0007669"/>
    <property type="project" value="InterPro"/>
</dbReference>
<name>A0A8J2WQZ9_9STRA</name>
<dbReference type="GO" id="GO:0031201">
    <property type="term" value="C:SNARE complex"/>
    <property type="evidence" value="ECO:0007669"/>
    <property type="project" value="TreeGrafter"/>
</dbReference>
<evidence type="ECO:0000256" key="7">
    <source>
        <dbReference type="ARBA" id="ARBA00023136"/>
    </source>
</evidence>
<dbReference type="PANTHER" id="PTHR19957">
    <property type="entry name" value="SYNTAXIN"/>
    <property type="match status" value="1"/>
</dbReference>
<dbReference type="GO" id="GO:0000149">
    <property type="term" value="F:SNARE binding"/>
    <property type="evidence" value="ECO:0007669"/>
    <property type="project" value="TreeGrafter"/>
</dbReference>
<dbReference type="GO" id="GO:0005484">
    <property type="term" value="F:SNAP receptor activity"/>
    <property type="evidence" value="ECO:0007669"/>
    <property type="project" value="InterPro"/>
</dbReference>
<evidence type="ECO:0000256" key="4">
    <source>
        <dbReference type="ARBA" id="ARBA00022692"/>
    </source>
</evidence>
<evidence type="ECO:0000256" key="3">
    <source>
        <dbReference type="ARBA" id="ARBA00022448"/>
    </source>
</evidence>
<dbReference type="Proteomes" id="UP000789595">
    <property type="component" value="Unassembled WGS sequence"/>
</dbReference>
<dbReference type="InterPro" id="IPR010989">
    <property type="entry name" value="SNARE"/>
</dbReference>
<dbReference type="PROSITE" id="PS50192">
    <property type="entry name" value="T_SNARE"/>
    <property type="match status" value="1"/>
</dbReference>
<dbReference type="GO" id="GO:0006906">
    <property type="term" value="P:vesicle fusion"/>
    <property type="evidence" value="ECO:0007669"/>
    <property type="project" value="TreeGrafter"/>
</dbReference>
<dbReference type="InterPro" id="IPR006012">
    <property type="entry name" value="Syntaxin/epimorphin_CS"/>
</dbReference>
<comment type="subcellular location">
    <subcellularLocation>
        <location evidence="1">Membrane</location>
        <topology evidence="1">Single-pass type IV membrane protein</topology>
    </subcellularLocation>
</comment>
<feature type="domain" description="T-SNARE coiled-coil homology" evidence="10">
    <location>
        <begin position="203"/>
        <end position="265"/>
    </location>
</feature>
<feature type="transmembrane region" description="Helical" evidence="9">
    <location>
        <begin position="273"/>
        <end position="293"/>
    </location>
</feature>
<dbReference type="Gene3D" id="1.20.58.70">
    <property type="match status" value="1"/>
</dbReference>
<dbReference type="SUPFAM" id="SSF47661">
    <property type="entry name" value="t-snare proteins"/>
    <property type="match status" value="1"/>
</dbReference>
<evidence type="ECO:0000259" key="10">
    <source>
        <dbReference type="PROSITE" id="PS50192"/>
    </source>
</evidence>
<feature type="region of interest" description="Disordered" evidence="8">
    <location>
        <begin position="148"/>
        <end position="168"/>
    </location>
</feature>
<evidence type="ECO:0000256" key="9">
    <source>
        <dbReference type="SAM" id="Phobius"/>
    </source>
</evidence>
<dbReference type="PANTHER" id="PTHR19957:SF3">
    <property type="entry name" value="SYNTAXIN-5"/>
    <property type="match status" value="1"/>
</dbReference>
<evidence type="ECO:0000256" key="8">
    <source>
        <dbReference type="SAM" id="MobiDB-lite"/>
    </source>
</evidence>
<dbReference type="GO" id="GO:0000139">
    <property type="term" value="C:Golgi membrane"/>
    <property type="evidence" value="ECO:0007669"/>
    <property type="project" value="TreeGrafter"/>
</dbReference>
<dbReference type="EMBL" id="CAKKNE010000005">
    <property type="protein sequence ID" value="CAH0377097.1"/>
    <property type="molecule type" value="Genomic_DNA"/>
</dbReference>
<sequence length="294" mass="31093">MARDLTSDVKALCRSMPRGGGPPAAAAAPPPPYVAAFTAACADVAADARKARSNLAQLETLVRGASIFSDPAEKIAHLVHAASDRLGRAAAALANARRRHLDAHRPRPGREGPLAYKHCAAIEAALAADLDKISRDLRAATRSRAEAVKQHAERREMFGKSADREAAPRARAPVFDALPRPDDTTPGSGGVSGARQQHLLIPDQYVTQRADAAQRVEAQVQEVSQIFGRVADLIKDQGESVERIEINVESAAADVEAAEGELMDRLDSMGGNLVIGLKVGGIVLATMVAYVILV</sequence>
<dbReference type="GO" id="GO:0006888">
    <property type="term" value="P:endoplasmic reticulum to Golgi vesicle-mediated transport"/>
    <property type="evidence" value="ECO:0007669"/>
    <property type="project" value="TreeGrafter"/>
</dbReference>
<organism evidence="11 12">
    <name type="scientific">Pelagomonas calceolata</name>
    <dbReference type="NCBI Taxonomy" id="35677"/>
    <lineage>
        <taxon>Eukaryota</taxon>
        <taxon>Sar</taxon>
        <taxon>Stramenopiles</taxon>
        <taxon>Ochrophyta</taxon>
        <taxon>Pelagophyceae</taxon>
        <taxon>Pelagomonadales</taxon>
        <taxon>Pelagomonadaceae</taxon>
        <taxon>Pelagomonas</taxon>
    </lineage>
</organism>
<evidence type="ECO:0000256" key="5">
    <source>
        <dbReference type="ARBA" id="ARBA00022989"/>
    </source>
</evidence>
<keyword evidence="3" id="KW-0813">Transport</keyword>
<dbReference type="SMART" id="SM00397">
    <property type="entry name" value="t_SNARE"/>
    <property type="match status" value="1"/>
</dbReference>
<evidence type="ECO:0000256" key="1">
    <source>
        <dbReference type="ARBA" id="ARBA00004211"/>
    </source>
</evidence>
<dbReference type="InterPro" id="IPR045242">
    <property type="entry name" value="Syntaxin"/>
</dbReference>
<keyword evidence="4 9" id="KW-0812">Transmembrane</keyword>